<dbReference type="Gene3D" id="1.10.630.10">
    <property type="entry name" value="Cytochrome P450"/>
    <property type="match status" value="1"/>
</dbReference>
<dbReference type="GO" id="GO:0006629">
    <property type="term" value="P:lipid metabolic process"/>
    <property type="evidence" value="ECO:0007669"/>
    <property type="project" value="UniProtKB-ARBA"/>
</dbReference>
<dbReference type="PANTHER" id="PTHR24296">
    <property type="entry name" value="CYTOCHROME P450"/>
    <property type="match status" value="1"/>
</dbReference>
<dbReference type="PROSITE" id="PS00086">
    <property type="entry name" value="CYTOCHROME_P450"/>
    <property type="match status" value="1"/>
</dbReference>
<accession>A0A834ZTQ2</accession>
<proteinExistence type="inferred from homology"/>
<dbReference type="AlphaFoldDB" id="A0A834ZTQ2"/>
<dbReference type="InterPro" id="IPR002401">
    <property type="entry name" value="Cyt_P450_E_grp-I"/>
</dbReference>
<evidence type="ECO:0008006" key="9">
    <source>
        <dbReference type="Google" id="ProtNLM"/>
    </source>
</evidence>
<keyword evidence="6" id="KW-0503">Monooxygenase</keyword>
<evidence type="ECO:0000256" key="4">
    <source>
        <dbReference type="ARBA" id="ARBA00023004"/>
    </source>
</evidence>
<comment type="cofactor">
    <cofactor evidence="5">
        <name>heme</name>
        <dbReference type="ChEBI" id="CHEBI:30413"/>
    </cofactor>
</comment>
<protein>
    <recommendedName>
        <fullName evidence="9">Cytochrome P450</fullName>
    </recommendedName>
</protein>
<dbReference type="CDD" id="cd11064">
    <property type="entry name" value="CYP86A"/>
    <property type="match status" value="1"/>
</dbReference>
<dbReference type="EMBL" id="JABCRI010000002">
    <property type="protein sequence ID" value="KAF8411570.1"/>
    <property type="molecule type" value="Genomic_DNA"/>
</dbReference>
<dbReference type="InterPro" id="IPR001128">
    <property type="entry name" value="Cyt_P450"/>
</dbReference>
<dbReference type="OMA" id="MKNGFMA"/>
<dbReference type="GO" id="GO:0020037">
    <property type="term" value="F:heme binding"/>
    <property type="evidence" value="ECO:0007669"/>
    <property type="project" value="InterPro"/>
</dbReference>
<gene>
    <name evidence="7" type="ORF">HHK36_004125</name>
</gene>
<dbReference type="PRINTS" id="PR00463">
    <property type="entry name" value="EP450I"/>
</dbReference>
<evidence type="ECO:0000256" key="3">
    <source>
        <dbReference type="ARBA" id="ARBA00023002"/>
    </source>
</evidence>
<evidence type="ECO:0000256" key="1">
    <source>
        <dbReference type="ARBA" id="ARBA00010617"/>
    </source>
</evidence>
<keyword evidence="5 6" id="KW-0349">Heme</keyword>
<keyword evidence="4 5" id="KW-0408">Iron</keyword>
<dbReference type="InterPro" id="IPR017972">
    <property type="entry name" value="Cyt_P450_CS"/>
</dbReference>
<keyword evidence="3 6" id="KW-0560">Oxidoreductase</keyword>
<dbReference type="SUPFAM" id="SSF48264">
    <property type="entry name" value="Cytochrome P450"/>
    <property type="match status" value="1"/>
</dbReference>
<dbReference type="GO" id="GO:0005506">
    <property type="term" value="F:iron ion binding"/>
    <property type="evidence" value="ECO:0007669"/>
    <property type="project" value="InterPro"/>
</dbReference>
<evidence type="ECO:0000313" key="7">
    <source>
        <dbReference type="EMBL" id="KAF8411570.1"/>
    </source>
</evidence>
<reference evidence="7 8" key="1">
    <citation type="submission" date="2020-04" db="EMBL/GenBank/DDBJ databases">
        <title>Plant Genome Project.</title>
        <authorList>
            <person name="Zhang R.-G."/>
        </authorList>
    </citation>
    <scope>NUCLEOTIDE SEQUENCE [LARGE SCALE GENOMIC DNA]</scope>
    <source>
        <strain evidence="7">YNK0</strain>
        <tissue evidence="7">Leaf</tissue>
    </source>
</reference>
<dbReference type="GO" id="GO:0004497">
    <property type="term" value="F:monooxygenase activity"/>
    <property type="evidence" value="ECO:0007669"/>
    <property type="project" value="UniProtKB-KW"/>
</dbReference>
<evidence type="ECO:0000256" key="6">
    <source>
        <dbReference type="RuleBase" id="RU000461"/>
    </source>
</evidence>
<dbReference type="PRINTS" id="PR00385">
    <property type="entry name" value="P450"/>
</dbReference>
<feature type="binding site" description="axial binding residue" evidence="5">
    <location>
        <position position="456"/>
    </location>
    <ligand>
        <name>heme</name>
        <dbReference type="ChEBI" id="CHEBI:30413"/>
    </ligand>
    <ligandPart>
        <name>Fe</name>
        <dbReference type="ChEBI" id="CHEBI:18248"/>
    </ligandPart>
</feature>
<dbReference type="OrthoDB" id="1470350at2759"/>
<comment type="similarity">
    <text evidence="1 6">Belongs to the cytochrome P450 family.</text>
</comment>
<dbReference type="GO" id="GO:0016705">
    <property type="term" value="F:oxidoreductase activity, acting on paired donors, with incorporation or reduction of molecular oxygen"/>
    <property type="evidence" value="ECO:0007669"/>
    <property type="project" value="InterPro"/>
</dbReference>
<comment type="caution">
    <text evidence="7">The sequence shown here is derived from an EMBL/GenBank/DDBJ whole genome shotgun (WGS) entry which is preliminary data.</text>
</comment>
<keyword evidence="8" id="KW-1185">Reference proteome</keyword>
<dbReference type="InterPro" id="IPR036396">
    <property type="entry name" value="Cyt_P450_sf"/>
</dbReference>
<keyword evidence="2 5" id="KW-0479">Metal-binding</keyword>
<organism evidence="7 8">
    <name type="scientific">Tetracentron sinense</name>
    <name type="common">Spur-leaf</name>
    <dbReference type="NCBI Taxonomy" id="13715"/>
    <lineage>
        <taxon>Eukaryota</taxon>
        <taxon>Viridiplantae</taxon>
        <taxon>Streptophyta</taxon>
        <taxon>Embryophyta</taxon>
        <taxon>Tracheophyta</taxon>
        <taxon>Spermatophyta</taxon>
        <taxon>Magnoliopsida</taxon>
        <taxon>Trochodendrales</taxon>
        <taxon>Trochodendraceae</taxon>
        <taxon>Tetracentron</taxon>
    </lineage>
</organism>
<sequence>MDLRAPMAFIGYPEILLAIVCVLYLRRMSSNNGLLRNWPFFGMLPAILHNYQHIHEYLTQVLKLAGSTFIFKGPWFANMHIVFTTDPANVHYVMSSNFSKYPKGPESKKIFDVLGDSLFNLDLDSWRIQKNAFHAWINQRRFHRFLEKTNLNKVERGLVPVLEHVAKQSLVVDLQDVFQRFTFDSTCILASGSDPGCLSIDFPDAPFSKAFDDIEEALFFRHIVPESYWKLLRWLGIGEERKLSRAWETLDYFIAKLITMKREEMSKRKKMKEDHEEEERVDLLASYMVDDNYNEKFLRDNVLNFIFAGRDTTSAALTWFFWLVSKNPSVETKLLEEIKATLRVNDEEKHKLYAFNTKELRRLVYLHGALCESLRLFPPVPFQPRSPLFPDILPSGHPVDKKSKIIFSLYAMGRMEAIWGKDCLEFKPERWISPQGGIIHQPSFKFLAFNAGPRSCMGKEVAFSQMKAVAVAMINNYHIQVVEGHPVSPSTSIILHMKHGLMVRLIKRSVHE</sequence>
<evidence type="ECO:0000256" key="2">
    <source>
        <dbReference type="ARBA" id="ARBA00022723"/>
    </source>
</evidence>
<dbReference type="Pfam" id="PF00067">
    <property type="entry name" value="p450"/>
    <property type="match status" value="1"/>
</dbReference>
<evidence type="ECO:0000313" key="8">
    <source>
        <dbReference type="Proteomes" id="UP000655225"/>
    </source>
</evidence>
<name>A0A834ZTQ2_TETSI</name>
<dbReference type="Proteomes" id="UP000655225">
    <property type="component" value="Unassembled WGS sequence"/>
</dbReference>
<evidence type="ECO:0000256" key="5">
    <source>
        <dbReference type="PIRSR" id="PIRSR602401-1"/>
    </source>
</evidence>